<proteinExistence type="predicted"/>
<keyword evidence="1" id="KW-0175">Coiled coil</keyword>
<evidence type="ECO:0000313" key="3">
    <source>
        <dbReference type="EMBL" id="KAE9400203.1"/>
    </source>
</evidence>
<protein>
    <submittedName>
        <fullName evidence="3">Uncharacterized protein</fullName>
    </submittedName>
</protein>
<feature type="compositionally biased region" description="Basic and acidic residues" evidence="2">
    <location>
        <begin position="488"/>
        <end position="498"/>
    </location>
</feature>
<evidence type="ECO:0000256" key="1">
    <source>
        <dbReference type="SAM" id="Coils"/>
    </source>
</evidence>
<keyword evidence="4" id="KW-1185">Reference proteome</keyword>
<dbReference type="EMBL" id="ML769459">
    <property type="protein sequence ID" value="KAE9400203.1"/>
    <property type="molecule type" value="Genomic_DNA"/>
</dbReference>
<sequence length="498" mass="54436">MTGSAPIQDPGLPSTPEVFGQDSPRFDSNGPSANLQVVLYGSSSSIKYDFAEELFRKATVGADIDKFAETVRPQILDRTGDAASTPRSECTPDRPSLAIVYHPYANATIPQHTAYLPVIIPTNNDLFEKEFQEAREAWASYNIPTHRILRLEASSSSMLFAAEDVHKLDPYHTHQAIQRIMKQEKTVSWFGMFEQFNTVHAVTLFALLCLITGFSVNTALSAQPLKGFTIISPSPTIAGKSNSNQSTALAVRTTSSISVIPAAINYAPARGAVLPTAASSPSTQSGSRDVGPITHVEDTLPMTWTERLKVSKEIMVRPSTSVSAQTSSVVSSAVATTSPASSAVTLRLVDSLSEIVAASFKSLIDAVEHDLKDLILALDELAQAIKRSTRAVTEQSKSAAQVIREQFEYRNARAKGKAREIREKGMQMISDAGSSFWGRTNKAKERASFIKDLVVSSDAWNSYVKSHGEWRDELRARARHARHRARHQKDGMKSRSSV</sequence>
<reference evidence="3" key="1">
    <citation type="journal article" date="2019" name="Environ. Microbiol.">
        <title>Fungal ecological strategies reflected in gene transcription - a case study of two litter decomposers.</title>
        <authorList>
            <person name="Barbi F."/>
            <person name="Kohler A."/>
            <person name="Barry K."/>
            <person name="Baskaran P."/>
            <person name="Daum C."/>
            <person name="Fauchery L."/>
            <person name="Ihrmark K."/>
            <person name="Kuo A."/>
            <person name="LaButti K."/>
            <person name="Lipzen A."/>
            <person name="Morin E."/>
            <person name="Grigoriev I.V."/>
            <person name="Henrissat B."/>
            <person name="Lindahl B."/>
            <person name="Martin F."/>
        </authorList>
    </citation>
    <scope>NUCLEOTIDE SEQUENCE</scope>
    <source>
        <strain evidence="3">JB14</strain>
    </source>
</reference>
<dbReference type="Proteomes" id="UP000799118">
    <property type="component" value="Unassembled WGS sequence"/>
</dbReference>
<evidence type="ECO:0000256" key="2">
    <source>
        <dbReference type="SAM" id="MobiDB-lite"/>
    </source>
</evidence>
<accession>A0A6A4HQE5</accession>
<evidence type="ECO:0000313" key="4">
    <source>
        <dbReference type="Proteomes" id="UP000799118"/>
    </source>
</evidence>
<gene>
    <name evidence="3" type="ORF">BT96DRAFT_919605</name>
</gene>
<name>A0A6A4HQE5_9AGAR</name>
<organism evidence="3 4">
    <name type="scientific">Gymnopus androsaceus JB14</name>
    <dbReference type="NCBI Taxonomy" id="1447944"/>
    <lineage>
        <taxon>Eukaryota</taxon>
        <taxon>Fungi</taxon>
        <taxon>Dikarya</taxon>
        <taxon>Basidiomycota</taxon>
        <taxon>Agaricomycotina</taxon>
        <taxon>Agaricomycetes</taxon>
        <taxon>Agaricomycetidae</taxon>
        <taxon>Agaricales</taxon>
        <taxon>Marasmiineae</taxon>
        <taxon>Omphalotaceae</taxon>
        <taxon>Gymnopus</taxon>
    </lineage>
</organism>
<dbReference type="AlphaFoldDB" id="A0A6A4HQE5"/>
<dbReference type="OrthoDB" id="3256495at2759"/>
<feature type="region of interest" description="Disordered" evidence="2">
    <location>
        <begin position="1"/>
        <end position="27"/>
    </location>
</feature>
<feature type="region of interest" description="Disordered" evidence="2">
    <location>
        <begin position="479"/>
        <end position="498"/>
    </location>
</feature>
<feature type="coiled-coil region" evidence="1">
    <location>
        <begin position="364"/>
        <end position="391"/>
    </location>
</feature>